<keyword evidence="1" id="KW-1133">Transmembrane helix</keyword>
<sequence>MILRNGNKGFTLIELLVVLSLIGLIVSIYASLYYSGYKTYSNVVNNSDVEQNVRYAMTYIMNKVNQCSDKSKIAPYSINGYTGIKIDDKNIILYNSQLHKLFDYLNNGNEIATNIYDFSVTLSPDGTIINVKIVGQKSDGTGKITLESDIYLRK</sequence>
<dbReference type="AlphaFoldDB" id="F6BL11"/>
<reference evidence="2" key="1">
    <citation type="submission" date="2011-05" db="EMBL/GenBank/DDBJ databases">
        <title>Complete sequence of Thermoanaerobacterium xylanolyticum LX-11.</title>
        <authorList>
            <consortium name="US DOE Joint Genome Institute"/>
            <person name="Lucas S."/>
            <person name="Han J."/>
            <person name="Lapidus A."/>
            <person name="Cheng J.-F."/>
            <person name="Goodwin L."/>
            <person name="Pitluck S."/>
            <person name="Peters L."/>
            <person name="Mikhailova N."/>
            <person name="Lu M."/>
            <person name="Han C."/>
            <person name="Tapia R."/>
            <person name="Land M."/>
            <person name="Hauser L."/>
            <person name="Kyrpides N."/>
            <person name="Ivanova N."/>
            <person name="Pagani I."/>
            <person name="Hemme C."/>
            <person name="Woyke T."/>
        </authorList>
    </citation>
    <scope>NUCLEOTIDE SEQUENCE</scope>
    <source>
        <strain evidence="2">LX-11</strain>
    </source>
</reference>
<dbReference type="Pfam" id="PF07963">
    <property type="entry name" value="N_methyl"/>
    <property type="match status" value="1"/>
</dbReference>
<name>F6BL11_THEXL</name>
<proteinExistence type="predicted"/>
<dbReference type="SUPFAM" id="SSF54523">
    <property type="entry name" value="Pili subunits"/>
    <property type="match status" value="1"/>
</dbReference>
<dbReference type="eggNOG" id="COG4966">
    <property type="taxonomic scope" value="Bacteria"/>
</dbReference>
<dbReference type="Gene3D" id="3.30.700.10">
    <property type="entry name" value="Glycoprotein, Type 4 Pilin"/>
    <property type="match status" value="1"/>
</dbReference>
<dbReference type="RefSeq" id="WP_013787937.1">
    <property type="nucleotide sequence ID" value="NC_015555.1"/>
</dbReference>
<dbReference type="NCBIfam" id="TIGR02532">
    <property type="entry name" value="IV_pilin_GFxxxE"/>
    <property type="match status" value="1"/>
</dbReference>
<dbReference type="STRING" id="858215.Thexy_1162"/>
<keyword evidence="3" id="KW-1185">Reference proteome</keyword>
<dbReference type="HOGENOM" id="CLU_1577752_0_0_9"/>
<dbReference type="InterPro" id="IPR012902">
    <property type="entry name" value="N_methyl_site"/>
</dbReference>
<gene>
    <name evidence="2" type="ordered locus">Thexy_1162</name>
</gene>
<dbReference type="EMBL" id="CP002739">
    <property type="protein sequence ID" value="AEF17195.1"/>
    <property type="molecule type" value="Genomic_DNA"/>
</dbReference>
<evidence type="ECO:0000313" key="2">
    <source>
        <dbReference type="EMBL" id="AEF17195.1"/>
    </source>
</evidence>
<dbReference type="KEGG" id="txy:Thexy_1162"/>
<dbReference type="Proteomes" id="UP000007239">
    <property type="component" value="Chromosome"/>
</dbReference>
<evidence type="ECO:0008006" key="4">
    <source>
        <dbReference type="Google" id="ProtNLM"/>
    </source>
</evidence>
<protein>
    <recommendedName>
        <fullName evidence="4">Prepilin-type N-terminal cleavage/methylation domain-containing protein</fullName>
    </recommendedName>
</protein>
<keyword evidence="1" id="KW-0472">Membrane</keyword>
<organism evidence="2 3">
    <name type="scientific">Thermoanaerobacterium xylanolyticum (strain ATCC 49914 / DSM 7097 / LX-11)</name>
    <dbReference type="NCBI Taxonomy" id="858215"/>
    <lineage>
        <taxon>Bacteria</taxon>
        <taxon>Bacillati</taxon>
        <taxon>Bacillota</taxon>
        <taxon>Clostridia</taxon>
        <taxon>Thermoanaerobacterales</taxon>
        <taxon>Thermoanaerobacteraceae</taxon>
        <taxon>Thermoanaerobacterium</taxon>
    </lineage>
</organism>
<feature type="transmembrane region" description="Helical" evidence="1">
    <location>
        <begin position="12"/>
        <end position="34"/>
    </location>
</feature>
<dbReference type="InterPro" id="IPR045584">
    <property type="entry name" value="Pilin-like"/>
</dbReference>
<keyword evidence="1" id="KW-0812">Transmembrane</keyword>
<evidence type="ECO:0000256" key="1">
    <source>
        <dbReference type="SAM" id="Phobius"/>
    </source>
</evidence>
<accession>F6BL11</accession>
<evidence type="ECO:0000313" key="3">
    <source>
        <dbReference type="Proteomes" id="UP000007239"/>
    </source>
</evidence>